<comment type="caution">
    <text evidence="2">The sequence shown here is derived from an EMBL/GenBank/DDBJ whole genome shotgun (WGS) entry which is preliminary data.</text>
</comment>
<dbReference type="RefSeq" id="XP_056559297.1">
    <property type="nucleotide sequence ID" value="XM_056697085.1"/>
</dbReference>
<keyword evidence="1" id="KW-0812">Transmembrane</keyword>
<dbReference type="GeneID" id="81436262"/>
<dbReference type="EMBL" id="JAPZBS010000002">
    <property type="protein sequence ID" value="KAJ5381726.1"/>
    <property type="molecule type" value="Genomic_DNA"/>
</dbReference>
<protein>
    <submittedName>
        <fullName evidence="2">Uncharacterized protein</fullName>
    </submittedName>
</protein>
<feature type="transmembrane region" description="Helical" evidence="1">
    <location>
        <begin position="226"/>
        <end position="244"/>
    </location>
</feature>
<keyword evidence="1" id="KW-0472">Membrane</keyword>
<gene>
    <name evidence="2" type="ORF">N7496_004154</name>
</gene>
<accession>A0A9W9SNK9</accession>
<keyword evidence="1" id="KW-1133">Transmembrane helix</keyword>
<feature type="transmembrane region" description="Helical" evidence="1">
    <location>
        <begin position="316"/>
        <end position="342"/>
    </location>
</feature>
<evidence type="ECO:0000313" key="2">
    <source>
        <dbReference type="EMBL" id="KAJ5381726.1"/>
    </source>
</evidence>
<proteinExistence type="predicted"/>
<evidence type="ECO:0000256" key="1">
    <source>
        <dbReference type="SAM" id="Phobius"/>
    </source>
</evidence>
<evidence type="ECO:0000313" key="3">
    <source>
        <dbReference type="Proteomes" id="UP001147782"/>
    </source>
</evidence>
<dbReference type="OrthoDB" id="4366176at2759"/>
<keyword evidence="3" id="KW-1185">Reference proteome</keyword>
<feature type="transmembrane region" description="Helical" evidence="1">
    <location>
        <begin position="198"/>
        <end position="220"/>
    </location>
</feature>
<sequence length="457" mass="50909">MSNTSATDHIPLSNVLSALGTLIGYIGTEVATDDAFYRLLWPHRGFSNFSLRNAWKVAIFMPLGGPLHKTALETMDTFFNHGLFQGELCGQMLGTAFFPDTNMTYQLFQDGLFKREASVRNGLWVKVLNRMSSRATKAIPGLQETERKMESSHTGARDRRQIFTVHYLQLSVEEEHNSRPIAKDMIVESDVGPVTPKILMAIATSEITAIAVAIAVMIIWKSAFMIIWLIPLILKLLGAFLTLARQDVLIPKPKASASIATASGNNEEVDSSTICPASKLLVSTKQGFQVICGPEEIVLQFFRHYGHPRRRRWKEIIGIALIAALGLNFPVFLVCSLIWMPVKLQCVWTIYVLYVTGVMYISRYVHGEWWATTEEQLADKFIRAEEIPSQPNILFRSANGSCLLARLTQTTHDSHSSAKAHAVKLLSASSTTTSHALKKPEEKDLLYQTAARDSAVL</sequence>
<reference evidence="2" key="2">
    <citation type="journal article" date="2023" name="IMA Fungus">
        <title>Comparative genomic study of the Penicillium genus elucidates a diverse pangenome and 15 lateral gene transfer events.</title>
        <authorList>
            <person name="Petersen C."/>
            <person name="Sorensen T."/>
            <person name="Nielsen M.R."/>
            <person name="Sondergaard T.E."/>
            <person name="Sorensen J.L."/>
            <person name="Fitzpatrick D.A."/>
            <person name="Frisvad J.C."/>
            <person name="Nielsen K.L."/>
        </authorList>
    </citation>
    <scope>NUCLEOTIDE SEQUENCE</scope>
    <source>
        <strain evidence="2">IBT 29864</strain>
    </source>
</reference>
<reference evidence="2" key="1">
    <citation type="submission" date="2022-11" db="EMBL/GenBank/DDBJ databases">
        <authorList>
            <person name="Petersen C."/>
        </authorList>
    </citation>
    <scope>NUCLEOTIDE SEQUENCE</scope>
    <source>
        <strain evidence="2">IBT 29864</strain>
    </source>
</reference>
<dbReference type="AlphaFoldDB" id="A0A9W9SNK9"/>
<organism evidence="2 3">
    <name type="scientific">Penicillium cataractarum</name>
    <dbReference type="NCBI Taxonomy" id="2100454"/>
    <lineage>
        <taxon>Eukaryota</taxon>
        <taxon>Fungi</taxon>
        <taxon>Dikarya</taxon>
        <taxon>Ascomycota</taxon>
        <taxon>Pezizomycotina</taxon>
        <taxon>Eurotiomycetes</taxon>
        <taxon>Eurotiomycetidae</taxon>
        <taxon>Eurotiales</taxon>
        <taxon>Aspergillaceae</taxon>
        <taxon>Penicillium</taxon>
    </lineage>
</organism>
<feature type="transmembrane region" description="Helical" evidence="1">
    <location>
        <begin position="348"/>
        <end position="365"/>
    </location>
</feature>
<name>A0A9W9SNK9_9EURO</name>
<dbReference type="Proteomes" id="UP001147782">
    <property type="component" value="Unassembled WGS sequence"/>
</dbReference>